<dbReference type="CDD" id="cd14342">
    <property type="entry name" value="UBA_TAP-C"/>
    <property type="match status" value="1"/>
</dbReference>
<dbReference type="FunFam" id="3.80.10.10:FF:000296">
    <property type="entry name" value="mRNA export factor MEX67"/>
    <property type="match status" value="1"/>
</dbReference>
<dbReference type="SUPFAM" id="SSF46934">
    <property type="entry name" value="UBA-like"/>
    <property type="match status" value="1"/>
</dbReference>
<keyword evidence="5" id="KW-0433">Leucine-rich repeat</keyword>
<dbReference type="InterPro" id="IPR032675">
    <property type="entry name" value="LRR_dom_sf"/>
</dbReference>
<dbReference type="Gene3D" id="1.10.8.10">
    <property type="entry name" value="DNA helicase RuvA subunit, C-terminal domain"/>
    <property type="match status" value="1"/>
</dbReference>
<dbReference type="InterPro" id="IPR032710">
    <property type="entry name" value="NTF2-like_dom_sf"/>
</dbReference>
<dbReference type="Proteomes" id="UP000480548">
    <property type="component" value="Unassembled WGS sequence"/>
</dbReference>
<comment type="function">
    <text evidence="9">Involved in the export of mRNA from the nucleus to the cytoplasm.</text>
</comment>
<evidence type="ECO:0000256" key="5">
    <source>
        <dbReference type="ARBA" id="ARBA00022614"/>
    </source>
</evidence>
<dbReference type="InterPro" id="IPR001611">
    <property type="entry name" value="Leu-rich_rpt"/>
</dbReference>
<feature type="domain" description="TAP-C" evidence="13">
    <location>
        <begin position="592"/>
        <end position="652"/>
    </location>
</feature>
<dbReference type="EMBL" id="WIQZ01000014">
    <property type="protein sequence ID" value="KAF3141379.1"/>
    <property type="molecule type" value="Genomic_DNA"/>
</dbReference>
<evidence type="ECO:0000256" key="4">
    <source>
        <dbReference type="ARBA" id="ARBA00022490"/>
    </source>
</evidence>
<organism evidence="14 15">
    <name type="scientific">Orbilia oligospora</name>
    <name type="common">Nematode-trapping fungus</name>
    <name type="synonym">Arthrobotrys oligospora</name>
    <dbReference type="NCBI Taxonomy" id="2813651"/>
    <lineage>
        <taxon>Eukaryota</taxon>
        <taxon>Fungi</taxon>
        <taxon>Dikarya</taxon>
        <taxon>Ascomycota</taxon>
        <taxon>Pezizomycotina</taxon>
        <taxon>Orbiliomycetes</taxon>
        <taxon>Orbiliales</taxon>
        <taxon>Orbiliaceae</taxon>
        <taxon>Orbilia</taxon>
    </lineage>
</organism>
<feature type="domain" description="NTF2" evidence="12">
    <location>
        <begin position="384"/>
        <end position="549"/>
    </location>
</feature>
<evidence type="ECO:0000256" key="1">
    <source>
        <dbReference type="ARBA" id="ARBA00004123"/>
    </source>
</evidence>
<dbReference type="PROSITE" id="PS50177">
    <property type="entry name" value="NTF2_DOMAIN"/>
    <property type="match status" value="1"/>
</dbReference>
<keyword evidence="7" id="KW-0509">mRNA transport</keyword>
<evidence type="ECO:0000313" key="15">
    <source>
        <dbReference type="Proteomes" id="UP000480548"/>
    </source>
</evidence>
<sequence>MTGRSSLPANLGRNRAGGGIQKRRQSARLDREGDLDMGGQAPTGPRARPISGAKPRPARSNTVPGQKPETGPSKGFRPVRSNARHPVGTVNGIKQPAGGFIEMKVSGWKDLKATNSETILFLERRLKEKLRRVRPVGDNIMFQVPLVKVPTILEFDGIKFAGGNLRIQPVNELPASIQAAIKPTVDRSEEAQQLASLLKNVLQSRYVADSKMLDLSALGTHPQLQGSGFFDQDSTRAKMFPAMMKVADEQFTNRAEKRDSVVSVNLASNTLNDISMVASLAATFPELKNLSLENNNITTFKQLEPWRFKFRKLEQLLLTGNPITQLPNYREDCRKWWKSLIMLDNVYYPDPPPASKNDHSAGPGSFPPMPLMIQPSGVIDDQDHTNEFLSTFFPAFDTDRKLCVQTFYNNQSMFSISVNVSAPRLSGDTKHNIQKWDSYIPKSRNMVRLRNPTAIKDRCAKGPTAIQKIWDTLPRTFHDVTDPLKWNYDSKNISYEDTVGMLLTVHGEYEEPENVAMEGVASKRSFTRTFLVLPNGAGGYLVRRDMLLVRAYGGSSAWQAETLLPQPAAPQAAPEQAANAPPQQIAVLDPKEQMLQMIQQLMSQTGLTPKFAEMCLEQTGWDLAKAMQAFNEATDPVLGRCIIYPDGCFKQQNDNALLYINPDGLIDKLPNSAFICTNNALYTYQASVIMNNTTVGARPEGGPQRVVEPEGFPTQTTGSTVVNVEPCVEITLGDAPY</sequence>
<keyword evidence="4" id="KW-0963">Cytoplasm</keyword>
<accession>A0A7C8P1A2</accession>
<comment type="caution">
    <text evidence="14">The sequence shown here is derived from an EMBL/GenBank/DDBJ whole genome shotgun (WGS) entry which is preliminary data.</text>
</comment>
<dbReference type="SMART" id="SM00804">
    <property type="entry name" value="TAP_C"/>
    <property type="match status" value="1"/>
</dbReference>
<dbReference type="InterPro" id="IPR018222">
    <property type="entry name" value="Nuclear_transport_factor_2_euk"/>
</dbReference>
<evidence type="ECO:0000256" key="8">
    <source>
        <dbReference type="ARBA" id="ARBA00023242"/>
    </source>
</evidence>
<dbReference type="PROSITE" id="PS51281">
    <property type="entry name" value="TAP_C"/>
    <property type="match status" value="1"/>
</dbReference>
<protein>
    <recommendedName>
        <fullName evidence="10">mRNA export factor MEX67</fullName>
    </recommendedName>
</protein>
<dbReference type="Pfam" id="PF24048">
    <property type="entry name" value="LRR_NXF1-5"/>
    <property type="match status" value="1"/>
</dbReference>
<dbReference type="InterPro" id="IPR005637">
    <property type="entry name" value="TAP_C_dom"/>
</dbReference>
<evidence type="ECO:0000256" key="10">
    <source>
        <dbReference type="ARBA" id="ARBA00069694"/>
    </source>
</evidence>
<evidence type="ECO:0000256" key="11">
    <source>
        <dbReference type="SAM" id="MobiDB-lite"/>
    </source>
</evidence>
<evidence type="ECO:0000259" key="12">
    <source>
        <dbReference type="PROSITE" id="PS50177"/>
    </source>
</evidence>
<dbReference type="PANTHER" id="PTHR10662:SF22">
    <property type="entry name" value="NUCLEAR RNA EXPORT FACTOR 1"/>
    <property type="match status" value="1"/>
</dbReference>
<dbReference type="PANTHER" id="PTHR10662">
    <property type="entry name" value="NUCLEAR RNA EXPORT FACTOR"/>
    <property type="match status" value="1"/>
</dbReference>
<dbReference type="InterPro" id="IPR002075">
    <property type="entry name" value="NTF2_dom"/>
</dbReference>
<evidence type="ECO:0000256" key="6">
    <source>
        <dbReference type="ARBA" id="ARBA00022737"/>
    </source>
</evidence>
<keyword evidence="8" id="KW-0539">Nucleus</keyword>
<evidence type="ECO:0000259" key="13">
    <source>
        <dbReference type="PROSITE" id="PS51281"/>
    </source>
</evidence>
<dbReference type="SUPFAM" id="SSF52058">
    <property type="entry name" value="L domain-like"/>
    <property type="match status" value="1"/>
</dbReference>
<gene>
    <name evidence="14" type="primary">MEX67</name>
    <name evidence="14" type="ORF">TWF703_002179</name>
</gene>
<comment type="subcellular location">
    <subcellularLocation>
        <location evidence="1">Nucleus</location>
    </subcellularLocation>
</comment>
<evidence type="ECO:0000256" key="7">
    <source>
        <dbReference type="ARBA" id="ARBA00022816"/>
    </source>
</evidence>
<dbReference type="Gene3D" id="3.10.450.50">
    <property type="match status" value="1"/>
</dbReference>
<evidence type="ECO:0000256" key="3">
    <source>
        <dbReference type="ARBA" id="ARBA00022448"/>
    </source>
</evidence>
<reference evidence="14 15" key="1">
    <citation type="submission" date="2019-06" db="EMBL/GenBank/DDBJ databases">
        <authorList>
            <person name="Palmer J.M."/>
        </authorList>
    </citation>
    <scope>NUCLEOTIDE SEQUENCE [LARGE SCALE GENOMIC DNA]</scope>
    <source>
        <strain evidence="14 15">TWF703</strain>
    </source>
</reference>
<dbReference type="GO" id="GO:0003723">
    <property type="term" value="F:RNA binding"/>
    <property type="evidence" value="ECO:0007669"/>
    <property type="project" value="TreeGrafter"/>
</dbReference>
<evidence type="ECO:0000313" key="14">
    <source>
        <dbReference type="EMBL" id="KAF3141379.1"/>
    </source>
</evidence>
<proteinExistence type="inferred from homology"/>
<name>A0A7C8P1A2_ORBOL</name>
<evidence type="ECO:0000256" key="2">
    <source>
        <dbReference type="ARBA" id="ARBA00009285"/>
    </source>
</evidence>
<feature type="region of interest" description="Disordered" evidence="11">
    <location>
        <begin position="1"/>
        <end position="91"/>
    </location>
</feature>
<dbReference type="InterPro" id="IPR030217">
    <property type="entry name" value="NXF_fam"/>
</dbReference>
<dbReference type="Pfam" id="PF22602">
    <property type="entry name" value="NXF_NTF2"/>
    <property type="match status" value="1"/>
</dbReference>
<dbReference type="SUPFAM" id="SSF54427">
    <property type="entry name" value="NTF2-like"/>
    <property type="match status" value="1"/>
</dbReference>
<dbReference type="Gene3D" id="3.80.10.10">
    <property type="entry name" value="Ribonuclease Inhibitor"/>
    <property type="match status" value="1"/>
</dbReference>
<dbReference type="InterPro" id="IPR009060">
    <property type="entry name" value="UBA-like_sf"/>
</dbReference>
<keyword evidence="6" id="KW-0677">Repeat</keyword>
<dbReference type="Pfam" id="PF03943">
    <property type="entry name" value="TAP_C"/>
    <property type="match status" value="1"/>
</dbReference>
<dbReference type="GO" id="GO:0005634">
    <property type="term" value="C:nucleus"/>
    <property type="evidence" value="ECO:0007669"/>
    <property type="project" value="UniProtKB-SubCell"/>
</dbReference>
<keyword evidence="3" id="KW-0813">Transport</keyword>
<evidence type="ECO:0000256" key="9">
    <source>
        <dbReference type="ARBA" id="ARBA00055253"/>
    </source>
</evidence>
<comment type="similarity">
    <text evidence="2">Belongs to the NXF family.</text>
</comment>
<dbReference type="GO" id="GO:0016973">
    <property type="term" value="P:poly(A)+ mRNA export from nucleus"/>
    <property type="evidence" value="ECO:0007669"/>
    <property type="project" value="TreeGrafter"/>
</dbReference>
<dbReference type="InterPro" id="IPR057125">
    <property type="entry name" value="NXF1/2/3/5-like_LRR"/>
</dbReference>
<dbReference type="PROSITE" id="PS51450">
    <property type="entry name" value="LRR"/>
    <property type="match status" value="2"/>
</dbReference>
<dbReference type="AlphaFoldDB" id="A0A7C8P1A2"/>